<dbReference type="PANTHER" id="PTHR30563">
    <property type="entry name" value="DNA RECOMBINATION PROTEIN RMUC"/>
    <property type="match status" value="1"/>
</dbReference>
<keyword evidence="4" id="KW-0233">DNA recombination</keyword>
<feature type="coiled-coil region" evidence="5">
    <location>
        <begin position="161"/>
        <end position="198"/>
    </location>
</feature>
<organism evidence="7">
    <name type="scientific">uncultured Campylobacterales bacterium</name>
    <dbReference type="NCBI Taxonomy" id="352960"/>
    <lineage>
        <taxon>Bacteria</taxon>
        <taxon>Pseudomonadati</taxon>
        <taxon>Campylobacterota</taxon>
        <taxon>Epsilonproteobacteria</taxon>
        <taxon>Campylobacterales</taxon>
        <taxon>environmental samples</taxon>
    </lineage>
</organism>
<evidence type="ECO:0000256" key="1">
    <source>
        <dbReference type="ARBA" id="ARBA00003416"/>
    </source>
</evidence>
<dbReference type="InterPro" id="IPR003798">
    <property type="entry name" value="DNA_recombination_RmuC"/>
</dbReference>
<feature type="coiled-coil region" evidence="5">
    <location>
        <begin position="45"/>
        <end position="83"/>
    </location>
</feature>
<name>A0A6S6SPC1_9BACT</name>
<evidence type="ECO:0000256" key="5">
    <source>
        <dbReference type="SAM" id="Coils"/>
    </source>
</evidence>
<dbReference type="PANTHER" id="PTHR30563:SF0">
    <property type="entry name" value="DNA RECOMBINATION PROTEIN RMUC"/>
    <property type="match status" value="1"/>
</dbReference>
<feature type="transmembrane region" description="Helical" evidence="6">
    <location>
        <begin position="6"/>
        <end position="24"/>
    </location>
</feature>
<protein>
    <submittedName>
        <fullName evidence="7">DNA recombination protein RmuC</fullName>
    </submittedName>
</protein>
<evidence type="ECO:0000256" key="2">
    <source>
        <dbReference type="ARBA" id="ARBA00009840"/>
    </source>
</evidence>
<keyword evidence="6" id="KW-1133">Transmembrane helix</keyword>
<gene>
    <name evidence="7" type="ORF">HELGO_WM5984</name>
</gene>
<dbReference type="EMBL" id="CACVAW010000040">
    <property type="protein sequence ID" value="CAA6810319.1"/>
    <property type="molecule type" value="Genomic_DNA"/>
</dbReference>
<dbReference type="GO" id="GO:0006310">
    <property type="term" value="P:DNA recombination"/>
    <property type="evidence" value="ECO:0007669"/>
    <property type="project" value="UniProtKB-KW"/>
</dbReference>
<proteinExistence type="inferred from homology"/>
<comment type="similarity">
    <text evidence="2">Belongs to the RmuC family.</text>
</comment>
<evidence type="ECO:0000256" key="4">
    <source>
        <dbReference type="ARBA" id="ARBA00023172"/>
    </source>
</evidence>
<sequence>MEIMILSIVLALFIIAFIWSFYLLNKKNVLLTSMNIELSKSQTSLQEQQNSHIQMINEKDNYTNELKKTVSELNTQKASLQESITIDKSLISGLQTKLQEQKLSIDEKIKLFKESENQLKSEFKSLASEVLENNSEKMTKQNEQSLGHILTPMKDQLKDFKQKVEDVYDKEAKDRSALQNELKHLKELNQKMSLETQNLTTALKGQNKTQGSWGEMILEKVLESSGLRINEEYIKEVSLQNDEGDRYRPDVIVNLPNDRQVIIDAKTSLVAYEKYVSSQNDEDKQTYINLHIKSINTHIDSLADKRYEDLKGVNTLDFIFMFVPIESALMIALESDKSLFDKAFKKKIVLVGPSNLLIALKTVEYSWRQEKQIRNIAEVISSVEKLYAKIKNFIDDFDKMGKNITLAQKSYDEAYKKLSTGRGNIVRQIEQIKDKSKIKPKQEISKELSQNATLNTLLDD</sequence>
<keyword evidence="6" id="KW-0472">Membrane</keyword>
<comment type="function">
    <text evidence="1">Involved in DNA recombination.</text>
</comment>
<reference evidence="7" key="1">
    <citation type="submission" date="2020-01" db="EMBL/GenBank/DDBJ databases">
        <authorList>
            <person name="Meier V. D."/>
            <person name="Meier V D."/>
        </authorList>
    </citation>
    <scope>NUCLEOTIDE SEQUENCE</scope>
    <source>
        <strain evidence="7">HLG_WM_MAG_12</strain>
    </source>
</reference>
<keyword evidence="6" id="KW-0812">Transmembrane</keyword>
<evidence type="ECO:0000256" key="6">
    <source>
        <dbReference type="SAM" id="Phobius"/>
    </source>
</evidence>
<evidence type="ECO:0000256" key="3">
    <source>
        <dbReference type="ARBA" id="ARBA00023054"/>
    </source>
</evidence>
<accession>A0A6S6SPC1</accession>
<dbReference type="Pfam" id="PF02646">
    <property type="entry name" value="RmuC"/>
    <property type="match status" value="1"/>
</dbReference>
<dbReference type="AlphaFoldDB" id="A0A6S6SPC1"/>
<keyword evidence="3 5" id="KW-0175">Coiled coil</keyword>
<evidence type="ECO:0000313" key="7">
    <source>
        <dbReference type="EMBL" id="CAA6810319.1"/>
    </source>
</evidence>